<dbReference type="EMBL" id="CP045227">
    <property type="protein sequence ID" value="QFS49662.1"/>
    <property type="molecule type" value="Genomic_DNA"/>
</dbReference>
<sequence>MAYIIAPVEFTTRLESVLEKVVIKIGNENIRHQLDAI</sequence>
<name>A0A5P8WAP8_9NOSO</name>
<evidence type="ECO:0000313" key="1">
    <source>
        <dbReference type="EMBL" id="QFS49662.1"/>
    </source>
</evidence>
<protein>
    <submittedName>
        <fullName evidence="1">Uncharacterized protein</fullName>
    </submittedName>
</protein>
<evidence type="ECO:0000313" key="2">
    <source>
        <dbReference type="Proteomes" id="UP000326678"/>
    </source>
</evidence>
<organism evidence="1 2">
    <name type="scientific">Nostoc sphaeroides CCNUC1</name>
    <dbReference type="NCBI Taxonomy" id="2653204"/>
    <lineage>
        <taxon>Bacteria</taxon>
        <taxon>Bacillati</taxon>
        <taxon>Cyanobacteriota</taxon>
        <taxon>Cyanophyceae</taxon>
        <taxon>Nostocales</taxon>
        <taxon>Nostocaceae</taxon>
        <taxon>Nostoc</taxon>
    </lineage>
</organism>
<dbReference type="AlphaFoldDB" id="A0A5P8WAP8"/>
<dbReference type="KEGG" id="nsh:GXM_07156"/>
<dbReference type="Proteomes" id="UP000326678">
    <property type="component" value="Chromosome Gxm2"/>
</dbReference>
<proteinExistence type="predicted"/>
<reference evidence="1 2" key="1">
    <citation type="submission" date="2019-10" db="EMBL/GenBank/DDBJ databases">
        <title>Genomic and transcriptomic insights into the perfect genentic adaptation of a filamentous nitrogen-fixing cyanobacterium to rice fields.</title>
        <authorList>
            <person name="Chen Z."/>
        </authorList>
    </citation>
    <scope>NUCLEOTIDE SEQUENCE [LARGE SCALE GENOMIC DNA]</scope>
    <source>
        <strain evidence="1">CCNUC1</strain>
    </source>
</reference>
<gene>
    <name evidence="1" type="ORF">GXM_07156</name>
</gene>
<accession>A0A5P8WAP8</accession>
<keyword evidence="2" id="KW-1185">Reference proteome</keyword>